<dbReference type="Gene3D" id="1.10.8.60">
    <property type="match status" value="1"/>
</dbReference>
<dbReference type="RefSeq" id="WP_087144876.1">
    <property type="nucleotide sequence ID" value="NZ_FUKI01000156.1"/>
</dbReference>
<comment type="similarity">
    <text evidence="2">Belongs to the peptidase S16 family.</text>
</comment>
<feature type="domain" description="Lon proteolytic" evidence="3">
    <location>
        <begin position="560"/>
        <end position="755"/>
    </location>
</feature>
<reference evidence="5" key="1">
    <citation type="submission" date="2017-02" db="EMBL/GenBank/DDBJ databases">
        <authorList>
            <person name="Daims H."/>
        </authorList>
    </citation>
    <scope>NUCLEOTIDE SEQUENCE [LARGE SCALE GENOMIC DNA]</scope>
</reference>
<dbReference type="EMBL" id="FUKI01000156">
    <property type="protein sequence ID" value="SJM95640.1"/>
    <property type="molecule type" value="Genomic_DNA"/>
</dbReference>
<feature type="active site" evidence="2">
    <location>
        <position position="650"/>
    </location>
</feature>
<dbReference type="Pfam" id="PF05362">
    <property type="entry name" value="Lon_C"/>
    <property type="match status" value="1"/>
</dbReference>
<dbReference type="PRINTS" id="PR00830">
    <property type="entry name" value="ENDOLAPTASE"/>
</dbReference>
<dbReference type="InterPro" id="IPR027065">
    <property type="entry name" value="Lon_Prtase"/>
</dbReference>
<keyword evidence="2" id="KW-0378">Hydrolase</keyword>
<dbReference type="Pfam" id="PF20436">
    <property type="entry name" value="LonB_AAA-LID"/>
    <property type="match status" value="1"/>
</dbReference>
<evidence type="ECO:0000313" key="5">
    <source>
        <dbReference type="Proteomes" id="UP000195667"/>
    </source>
</evidence>
<dbReference type="SUPFAM" id="SSF52540">
    <property type="entry name" value="P-loop containing nucleoside triphosphate hydrolases"/>
    <property type="match status" value="1"/>
</dbReference>
<dbReference type="InterPro" id="IPR046844">
    <property type="entry name" value="Lon-like_helical"/>
</dbReference>
<dbReference type="GO" id="GO:0004176">
    <property type="term" value="F:ATP-dependent peptidase activity"/>
    <property type="evidence" value="ECO:0007669"/>
    <property type="project" value="UniProtKB-UniRule"/>
</dbReference>
<keyword evidence="1 2" id="KW-0645">Protease</keyword>
<feature type="active site" evidence="2">
    <location>
        <position position="693"/>
    </location>
</feature>
<dbReference type="SUPFAM" id="SSF54211">
    <property type="entry name" value="Ribosomal protein S5 domain 2-like"/>
    <property type="match status" value="1"/>
</dbReference>
<sequence>MSNTLKLPLEALKLHIDLSSFEFPDALLRHSNILGQPRAQAALEFGIAMTSPGYNIFVMGDPGLGRLTMVTDHLDVIAPTLPSPPTYAYVDNFSNAREPLAIELPAEHGQQFSKDIEKLIDDLLATFPAAFESPAYQQKKNALERQFSQDYNGAIDKVEKKAHAIHIALFRESENITFAPIKNKKTLDEAQFTQLPQTERELFHKQVEELEDYLSEVLLELPQWRRGMVEKLKQLDNDTISLAVEPLLAELHDKYEAVEDVISYLSELKKDLETTIADYLMPGKALDASDIRSKKLLLNEQYAPNILIDNKQETGAPIIHEPHPTYQNLFGRIEYVNDQGSLLTSYRKICAGSLHKANGGYLILDAEKLLTYPFVWEGLKRALQSGRIEIDTPYSELGINTVTLKPEVIPLNVKIILVGSPDMYYLLEEMDSEFNEMFRILVDFDYAIPRNDESMHRFITLMIKQAHDANGKTLTRRAIESLIEHSCRLTEDQHHFSARINDTLQIIGEANVFCNKDKASEIDRSHIEQALAAREYRNGRLPQTILEDMLDGTILIDTDGEAIGKINGLTVLEIGGSSFGAPARITTTVYPGSRGIVDIEREAELGQAIHSKGVMILTGYLGHCYAQQFPLAISASIAVEQSYGFIDGDSASLAELCCLISALTRTPIDQGFAVTGSVNQYGEVQAIGGVNEKIEGFFRLCQARGLTGHHAVIIPAANKRNLMLKQEVIDAVAQGLFAVYAVTRVNETLELLTGYLAGELDNNGFYTENSINFKAIARLKEISELVSDDDKEEGG</sequence>
<comment type="catalytic activity">
    <reaction evidence="2">
        <text>Hydrolysis of proteins in presence of ATP.</text>
        <dbReference type="EC" id="3.4.21.53"/>
    </reaction>
</comment>
<dbReference type="InterPro" id="IPR008269">
    <property type="entry name" value="Lon_proteolytic"/>
</dbReference>
<dbReference type="AlphaFoldDB" id="A0A1R4HID3"/>
<dbReference type="Gene3D" id="3.40.50.300">
    <property type="entry name" value="P-loop containing nucleotide triphosphate hydrolases"/>
    <property type="match status" value="2"/>
</dbReference>
<dbReference type="InterPro" id="IPR027417">
    <property type="entry name" value="P-loop_NTPase"/>
</dbReference>
<dbReference type="GO" id="GO:0005524">
    <property type="term" value="F:ATP binding"/>
    <property type="evidence" value="ECO:0007669"/>
    <property type="project" value="InterPro"/>
</dbReference>
<dbReference type="InterPro" id="IPR041699">
    <property type="entry name" value="AAA_32"/>
</dbReference>
<dbReference type="InterPro" id="IPR046843">
    <property type="entry name" value="LonB_AAA-LID"/>
</dbReference>
<keyword evidence="2" id="KW-0720">Serine protease</keyword>
<dbReference type="Proteomes" id="UP000195667">
    <property type="component" value="Unassembled WGS sequence"/>
</dbReference>
<name>A0A1R4HID3_9GAMM</name>
<dbReference type="InterPro" id="IPR020568">
    <property type="entry name" value="Ribosomal_Su5_D2-typ_SF"/>
</dbReference>
<evidence type="ECO:0000259" key="3">
    <source>
        <dbReference type="PROSITE" id="PS51786"/>
    </source>
</evidence>
<dbReference type="EC" id="3.4.21.53" evidence="2"/>
<keyword evidence="5" id="KW-1185">Reference proteome</keyword>
<organism evidence="4 5">
    <name type="scientific">Crenothrix polyspora</name>
    <dbReference type="NCBI Taxonomy" id="360316"/>
    <lineage>
        <taxon>Bacteria</taxon>
        <taxon>Pseudomonadati</taxon>
        <taxon>Pseudomonadota</taxon>
        <taxon>Gammaproteobacteria</taxon>
        <taxon>Methylococcales</taxon>
        <taxon>Crenotrichaceae</taxon>
        <taxon>Crenothrix</taxon>
    </lineage>
</organism>
<proteinExistence type="inferred from homology"/>
<dbReference type="GO" id="GO:0006508">
    <property type="term" value="P:proteolysis"/>
    <property type="evidence" value="ECO:0007669"/>
    <property type="project" value="UniProtKB-KW"/>
</dbReference>
<evidence type="ECO:0000313" key="4">
    <source>
        <dbReference type="EMBL" id="SJM95640.1"/>
    </source>
</evidence>
<dbReference type="GO" id="GO:0030163">
    <property type="term" value="P:protein catabolic process"/>
    <property type="evidence" value="ECO:0007669"/>
    <property type="project" value="InterPro"/>
</dbReference>
<dbReference type="GO" id="GO:0004252">
    <property type="term" value="F:serine-type endopeptidase activity"/>
    <property type="evidence" value="ECO:0007669"/>
    <property type="project" value="UniProtKB-UniRule"/>
</dbReference>
<accession>A0A1R4HID3</accession>
<dbReference type="OrthoDB" id="9758568at2"/>
<protein>
    <recommendedName>
        <fullName evidence="2">endopeptidase La</fullName>
        <ecNumber evidence="2">3.4.21.53</ecNumber>
    </recommendedName>
</protein>
<gene>
    <name evidence="4" type="ORF">CRENPOLYSF1_770001</name>
</gene>
<evidence type="ECO:0000256" key="2">
    <source>
        <dbReference type="PROSITE-ProRule" id="PRU01122"/>
    </source>
</evidence>
<dbReference type="Gene3D" id="3.30.230.10">
    <property type="match status" value="1"/>
</dbReference>
<dbReference type="Pfam" id="PF13654">
    <property type="entry name" value="AAA_32"/>
    <property type="match status" value="1"/>
</dbReference>
<dbReference type="PANTHER" id="PTHR10046">
    <property type="entry name" value="ATP DEPENDENT LON PROTEASE FAMILY MEMBER"/>
    <property type="match status" value="1"/>
</dbReference>
<dbReference type="PROSITE" id="PS51786">
    <property type="entry name" value="LON_PROTEOLYTIC"/>
    <property type="match status" value="1"/>
</dbReference>
<dbReference type="Pfam" id="PF20437">
    <property type="entry name" value="LonC_helical"/>
    <property type="match status" value="1"/>
</dbReference>
<evidence type="ECO:0000256" key="1">
    <source>
        <dbReference type="ARBA" id="ARBA00022670"/>
    </source>
</evidence>
<dbReference type="InterPro" id="IPR014721">
    <property type="entry name" value="Ribsml_uS5_D2-typ_fold_subgr"/>
</dbReference>